<dbReference type="InterPro" id="IPR024370">
    <property type="entry name" value="PBP_domain"/>
</dbReference>
<feature type="signal peptide" evidence="6">
    <location>
        <begin position="1"/>
        <end position="29"/>
    </location>
</feature>
<dbReference type="PIRSF" id="PIRSF002756">
    <property type="entry name" value="PstS"/>
    <property type="match status" value="1"/>
</dbReference>
<dbReference type="EMBL" id="CP000806">
    <property type="protein sequence ID" value="ACB50237.1"/>
    <property type="molecule type" value="Genomic_DNA"/>
</dbReference>
<dbReference type="HOGENOM" id="CLU_034528_1_1_3"/>
<protein>
    <recommendedName>
        <fullName evidence="4">Phosphate-binding protein</fullName>
    </recommendedName>
</protein>
<comment type="similarity">
    <text evidence="1 4">Belongs to the PstS family.</text>
</comment>
<evidence type="ECO:0000313" key="8">
    <source>
        <dbReference type="EMBL" id="ACB50237.1"/>
    </source>
</evidence>
<keyword evidence="3 4" id="KW-0592">Phosphate transport</keyword>
<dbReference type="OrthoDB" id="9790048at2"/>
<proteinExistence type="inferred from homology"/>
<dbReference type="SUPFAM" id="SSF53850">
    <property type="entry name" value="Periplasmic binding protein-like II"/>
    <property type="match status" value="1"/>
</dbReference>
<organism evidence="8 9">
    <name type="scientific">Crocosphaera subtropica (strain ATCC 51142 / BH68)</name>
    <name type="common">Cyanothece sp. (strain ATCC 51142)</name>
    <dbReference type="NCBI Taxonomy" id="43989"/>
    <lineage>
        <taxon>Bacteria</taxon>
        <taxon>Bacillati</taxon>
        <taxon>Cyanobacteriota</taxon>
        <taxon>Cyanophyceae</taxon>
        <taxon>Oscillatoriophycideae</taxon>
        <taxon>Chroococcales</taxon>
        <taxon>Aphanothecaceae</taxon>
        <taxon>Crocosphaera</taxon>
        <taxon>Crocosphaera subtropica</taxon>
    </lineage>
</organism>
<evidence type="ECO:0000259" key="7">
    <source>
        <dbReference type="Pfam" id="PF12849"/>
    </source>
</evidence>
<keyword evidence="9" id="KW-1185">Reference proteome</keyword>
<dbReference type="KEGG" id="cyt:cce_0886"/>
<evidence type="ECO:0000256" key="1">
    <source>
        <dbReference type="ARBA" id="ARBA00008725"/>
    </source>
</evidence>
<dbReference type="CDD" id="cd13565">
    <property type="entry name" value="PBP2_PstS"/>
    <property type="match status" value="1"/>
</dbReference>
<evidence type="ECO:0000256" key="2">
    <source>
        <dbReference type="ARBA" id="ARBA00022448"/>
    </source>
</evidence>
<dbReference type="InterPro" id="IPR050962">
    <property type="entry name" value="Phosphate-bind_PstS"/>
</dbReference>
<dbReference type="GO" id="GO:0042301">
    <property type="term" value="F:phosphate ion binding"/>
    <property type="evidence" value="ECO:0007669"/>
    <property type="project" value="InterPro"/>
</dbReference>
<dbReference type="AlphaFoldDB" id="B1WS43"/>
<evidence type="ECO:0000256" key="6">
    <source>
        <dbReference type="SAM" id="SignalP"/>
    </source>
</evidence>
<accession>B1WS43</accession>
<dbReference type="Pfam" id="PF12849">
    <property type="entry name" value="PBP_like_2"/>
    <property type="match status" value="1"/>
</dbReference>
<keyword evidence="6" id="KW-0732">Signal</keyword>
<feature type="compositionally biased region" description="Low complexity" evidence="5">
    <location>
        <begin position="33"/>
        <end position="52"/>
    </location>
</feature>
<dbReference type="eggNOG" id="COG0226">
    <property type="taxonomic scope" value="Bacteria"/>
</dbReference>
<dbReference type="STRING" id="43989.cce_0886"/>
<keyword evidence="2 4" id="KW-0813">Transport</keyword>
<dbReference type="GO" id="GO:0043190">
    <property type="term" value="C:ATP-binding cassette (ABC) transporter complex"/>
    <property type="evidence" value="ECO:0007669"/>
    <property type="project" value="InterPro"/>
</dbReference>
<dbReference type="PANTHER" id="PTHR42996">
    <property type="entry name" value="PHOSPHATE-BINDING PROTEIN PSTS"/>
    <property type="match status" value="1"/>
</dbReference>
<evidence type="ECO:0000313" key="9">
    <source>
        <dbReference type="Proteomes" id="UP000001203"/>
    </source>
</evidence>
<reference evidence="8 9" key="1">
    <citation type="journal article" date="2008" name="Proc. Natl. Acad. Sci. U.S.A.">
        <title>The genome of Cyanothece 51142, a unicellular diazotrophic cyanobacterium important in the marine nitrogen cycle.</title>
        <authorList>
            <person name="Welsh E.A."/>
            <person name="Liberton M."/>
            <person name="Stoeckel J."/>
            <person name="Loh T."/>
            <person name="Elvitigala T."/>
            <person name="Wang C."/>
            <person name="Wollam A."/>
            <person name="Fulton R.S."/>
            <person name="Clifton S.W."/>
            <person name="Jacobs J.M."/>
            <person name="Aurora R."/>
            <person name="Ghosh B.K."/>
            <person name="Sherman L.A."/>
            <person name="Smith R.D."/>
            <person name="Wilson R.K."/>
            <person name="Pakrasi H.B."/>
        </authorList>
    </citation>
    <scope>NUCLEOTIDE SEQUENCE [LARGE SCALE GENOMIC DNA]</scope>
    <source>
        <strain evidence="9">ATCC 51142 / BH68</strain>
    </source>
</reference>
<dbReference type="PANTHER" id="PTHR42996:SF1">
    <property type="entry name" value="PHOSPHATE-BINDING PROTEIN PSTS"/>
    <property type="match status" value="1"/>
</dbReference>
<gene>
    <name evidence="8" type="primary">pstS</name>
    <name evidence="8" type="ordered locus">cce_0886</name>
</gene>
<dbReference type="Gene3D" id="3.40.190.10">
    <property type="entry name" value="Periplasmic binding protein-like II"/>
    <property type="match status" value="2"/>
</dbReference>
<dbReference type="RefSeq" id="WP_009546120.1">
    <property type="nucleotide sequence ID" value="NC_010546.1"/>
</dbReference>
<dbReference type="Proteomes" id="UP000001203">
    <property type="component" value="Chromosome circular"/>
</dbReference>
<feature type="domain" description="PBP" evidence="7">
    <location>
        <begin position="55"/>
        <end position="346"/>
    </location>
</feature>
<dbReference type="PROSITE" id="PS51257">
    <property type="entry name" value="PROKAR_LIPOPROTEIN"/>
    <property type="match status" value="1"/>
</dbReference>
<dbReference type="NCBIfam" id="TIGR00975">
    <property type="entry name" value="3a0107s03"/>
    <property type="match status" value="1"/>
</dbReference>
<evidence type="ECO:0000256" key="4">
    <source>
        <dbReference type="PIRNR" id="PIRNR002756"/>
    </source>
</evidence>
<evidence type="ECO:0000256" key="3">
    <source>
        <dbReference type="ARBA" id="ARBA00022592"/>
    </source>
</evidence>
<feature type="chain" id="PRO_5002772011" description="Phosphate-binding protein" evidence="6">
    <location>
        <begin position="30"/>
        <end position="385"/>
    </location>
</feature>
<dbReference type="InterPro" id="IPR005673">
    <property type="entry name" value="ABC_phos-bd_PstS"/>
</dbReference>
<dbReference type="GO" id="GO:0035435">
    <property type="term" value="P:phosphate ion transmembrane transport"/>
    <property type="evidence" value="ECO:0007669"/>
    <property type="project" value="InterPro"/>
</dbReference>
<evidence type="ECO:0000256" key="5">
    <source>
        <dbReference type="SAM" id="MobiDB-lite"/>
    </source>
</evidence>
<sequence>MFTPVKSSKRTIITSLSILSLAVSLGACGGGSSDTPDTTTTTPDSGSEGTTTALNPPLEGNVALTGAGASFPAPLYQNWFVQLNKEVPSLQVNYQSVGSGAGVEQFTAGTVDFGASDVAMTDEEMAAVERGTLLLPVTAGSIVMAYNLPGVEGLKLSREAYVGIFNGTITNWNDPIIAEANPDLQLPDQPITVVHRSDGSGTTGVFTKHLSSISQEWEASIGQGKSVEWPTDKGKFIGGKGNEGVTASIQQNEGSIGYIEYGYAKQNSIPVAELENASGNYIAPTDESASATLDAVTLPENLRAFITDPEGDQSYPIVTYTWILAYETYDDPQKAIAMEAMIQYALTEGQEQSKQLGYVPLPPSVREKVAAAADVISPDYEIKVN</sequence>
<feature type="region of interest" description="Disordered" evidence="5">
    <location>
        <begin position="30"/>
        <end position="56"/>
    </location>
</feature>
<name>B1WS43_CROS5</name>